<gene>
    <name evidence="2" type="ORF">TTHERM_00133490</name>
</gene>
<evidence type="ECO:0000313" key="2">
    <source>
        <dbReference type="EMBL" id="EAR99383.3"/>
    </source>
</evidence>
<keyword evidence="2" id="KW-0812">Transmembrane</keyword>
<keyword evidence="1" id="KW-0732">Signal</keyword>
<feature type="chain" id="PRO_5003712214" evidence="1">
    <location>
        <begin position="30"/>
        <end position="132"/>
    </location>
</feature>
<protein>
    <submittedName>
        <fullName evidence="2">Transmembrane protein, putative</fullName>
    </submittedName>
</protein>
<dbReference type="AlphaFoldDB" id="I7LVN0"/>
<dbReference type="HOGENOM" id="CLU_1921346_0_0_1"/>
<organism evidence="2 3">
    <name type="scientific">Tetrahymena thermophila (strain SB210)</name>
    <dbReference type="NCBI Taxonomy" id="312017"/>
    <lineage>
        <taxon>Eukaryota</taxon>
        <taxon>Sar</taxon>
        <taxon>Alveolata</taxon>
        <taxon>Ciliophora</taxon>
        <taxon>Intramacronucleata</taxon>
        <taxon>Oligohymenophorea</taxon>
        <taxon>Hymenostomatida</taxon>
        <taxon>Tetrahymenina</taxon>
        <taxon>Tetrahymenidae</taxon>
        <taxon>Tetrahymena</taxon>
    </lineage>
</organism>
<dbReference type="GeneID" id="7829266"/>
<accession>I7LVN0</accession>
<evidence type="ECO:0000256" key="1">
    <source>
        <dbReference type="SAM" id="SignalP"/>
    </source>
</evidence>
<dbReference type="InParanoid" id="I7LVN0"/>
<reference evidence="3" key="1">
    <citation type="journal article" date="2006" name="PLoS Biol.">
        <title>Macronuclear genome sequence of the ciliate Tetrahymena thermophila, a model eukaryote.</title>
        <authorList>
            <person name="Eisen J.A."/>
            <person name="Coyne R.S."/>
            <person name="Wu M."/>
            <person name="Wu D."/>
            <person name="Thiagarajan M."/>
            <person name="Wortman J.R."/>
            <person name="Badger J.H."/>
            <person name="Ren Q."/>
            <person name="Amedeo P."/>
            <person name="Jones K.M."/>
            <person name="Tallon L.J."/>
            <person name="Delcher A.L."/>
            <person name="Salzberg S.L."/>
            <person name="Silva J.C."/>
            <person name="Haas B.J."/>
            <person name="Majoros W.H."/>
            <person name="Farzad M."/>
            <person name="Carlton J.M."/>
            <person name="Smith R.K. Jr."/>
            <person name="Garg J."/>
            <person name="Pearlman R.E."/>
            <person name="Karrer K.M."/>
            <person name="Sun L."/>
            <person name="Manning G."/>
            <person name="Elde N.C."/>
            <person name="Turkewitz A.P."/>
            <person name="Asai D.J."/>
            <person name="Wilkes D.E."/>
            <person name="Wang Y."/>
            <person name="Cai H."/>
            <person name="Collins K."/>
            <person name="Stewart B.A."/>
            <person name="Lee S.R."/>
            <person name="Wilamowska K."/>
            <person name="Weinberg Z."/>
            <person name="Ruzzo W.L."/>
            <person name="Wloga D."/>
            <person name="Gaertig J."/>
            <person name="Frankel J."/>
            <person name="Tsao C.-C."/>
            <person name="Gorovsky M.A."/>
            <person name="Keeling P.J."/>
            <person name="Waller R.F."/>
            <person name="Patron N.J."/>
            <person name="Cherry J.M."/>
            <person name="Stover N.A."/>
            <person name="Krieger C.J."/>
            <person name="del Toro C."/>
            <person name="Ryder H.F."/>
            <person name="Williamson S.C."/>
            <person name="Barbeau R.A."/>
            <person name="Hamilton E.P."/>
            <person name="Orias E."/>
        </authorList>
    </citation>
    <scope>NUCLEOTIDE SEQUENCE [LARGE SCALE GENOMIC DNA]</scope>
    <source>
        <strain evidence="3">SB210</strain>
    </source>
</reference>
<dbReference type="KEGG" id="tet:TTHERM_00133490"/>
<proteinExistence type="predicted"/>
<keyword evidence="2" id="KW-0472">Membrane</keyword>
<dbReference type="Proteomes" id="UP000009168">
    <property type="component" value="Unassembled WGS sequence"/>
</dbReference>
<sequence>MRNTILAVALISLALIGATTLLFRKDVSASQITVADWMQCYSTSTHTCDDISDQADDYQFCKQSERQFEVETNPIQCSQFWGFINHAKGSEYIDQDNLFSNCFLTHEKEFQSLSYFFYSQVFYPRYHTCSGL</sequence>
<keyword evidence="3" id="KW-1185">Reference proteome</keyword>
<evidence type="ECO:0000313" key="3">
    <source>
        <dbReference type="Proteomes" id="UP000009168"/>
    </source>
</evidence>
<name>I7LVN0_TETTS</name>
<dbReference type="RefSeq" id="XP_001019628.3">
    <property type="nucleotide sequence ID" value="XM_001019628.4"/>
</dbReference>
<dbReference type="EMBL" id="GG662639">
    <property type="protein sequence ID" value="EAR99383.3"/>
    <property type="molecule type" value="Genomic_DNA"/>
</dbReference>
<feature type="signal peptide" evidence="1">
    <location>
        <begin position="1"/>
        <end position="29"/>
    </location>
</feature>